<sequence length="227" mass="25789">MKETEMTREKLLSSILMGKFSSAVVRLAQAQLITAESFMVPEIDIPRMEACNCYVIGAISACITLTNHLLERYCKELLIQVDFGPSFMRTSFQFDDSPPPDLSVYLNKDLSRTLAALKSKNLISKETWKILDKYRDIFRNGFAHYDPALILKGLTYKISVMKMPGEPIEKKELNLHQIPPVGLAVEAFAEKNAWLYLVTVENLIRSTIRYFHNPGIDPGFSIIPINK</sequence>
<evidence type="ECO:0000313" key="1">
    <source>
        <dbReference type="EMBL" id="MBB6129556.1"/>
    </source>
</evidence>
<protein>
    <recommendedName>
        <fullName evidence="3">HEPN domain-containing protein</fullName>
    </recommendedName>
</protein>
<dbReference type="AlphaFoldDB" id="A0A841JIX0"/>
<evidence type="ECO:0008006" key="3">
    <source>
        <dbReference type="Google" id="ProtNLM"/>
    </source>
</evidence>
<gene>
    <name evidence="1" type="ORF">HDF22_003687</name>
</gene>
<name>A0A841JIX0_9SPHI</name>
<proteinExistence type="predicted"/>
<dbReference type="RefSeq" id="WP_183588619.1">
    <property type="nucleotide sequence ID" value="NZ_JACHCA010000010.1"/>
</dbReference>
<reference evidence="1 2" key="1">
    <citation type="submission" date="2020-08" db="EMBL/GenBank/DDBJ databases">
        <title>Genomic Encyclopedia of Type Strains, Phase IV (KMG-V): Genome sequencing to study the core and pangenomes of soil and plant-associated prokaryotes.</title>
        <authorList>
            <person name="Whitman W."/>
        </authorList>
    </citation>
    <scope>NUCLEOTIDE SEQUENCE [LARGE SCALE GENOMIC DNA]</scope>
    <source>
        <strain evidence="1 2">MP601</strain>
    </source>
</reference>
<dbReference type="Proteomes" id="UP000548326">
    <property type="component" value="Unassembled WGS sequence"/>
</dbReference>
<dbReference type="EMBL" id="JACHCA010000010">
    <property type="protein sequence ID" value="MBB6129556.1"/>
    <property type="molecule type" value="Genomic_DNA"/>
</dbReference>
<evidence type="ECO:0000313" key="2">
    <source>
        <dbReference type="Proteomes" id="UP000548326"/>
    </source>
</evidence>
<organism evidence="1 2">
    <name type="scientific">Mucilaginibacter lappiensis</name>
    <dbReference type="NCBI Taxonomy" id="354630"/>
    <lineage>
        <taxon>Bacteria</taxon>
        <taxon>Pseudomonadati</taxon>
        <taxon>Bacteroidota</taxon>
        <taxon>Sphingobacteriia</taxon>
        <taxon>Sphingobacteriales</taxon>
        <taxon>Sphingobacteriaceae</taxon>
        <taxon>Mucilaginibacter</taxon>
    </lineage>
</organism>
<accession>A0A841JIX0</accession>
<comment type="caution">
    <text evidence="1">The sequence shown here is derived from an EMBL/GenBank/DDBJ whole genome shotgun (WGS) entry which is preliminary data.</text>
</comment>